<organism evidence="11">
    <name type="scientific">uncultured Anaerotruncus sp</name>
    <dbReference type="NCBI Taxonomy" id="905011"/>
    <lineage>
        <taxon>Bacteria</taxon>
        <taxon>Bacillati</taxon>
        <taxon>Bacillota</taxon>
        <taxon>Clostridia</taxon>
        <taxon>Eubacteriales</taxon>
        <taxon>Oscillospiraceae</taxon>
        <taxon>Anaerotruncus</taxon>
        <taxon>environmental samples</taxon>
    </lineage>
</organism>
<dbReference type="PANTHER" id="PTHR43823:SF3">
    <property type="entry name" value="MULTIDRUG EXPORT PROTEIN MEPA"/>
    <property type="match status" value="1"/>
</dbReference>
<reference evidence="11" key="1">
    <citation type="submission" date="2015-09" db="EMBL/GenBank/DDBJ databases">
        <authorList>
            <consortium name="Pathogen Informatics"/>
        </authorList>
    </citation>
    <scope>NUCLEOTIDE SEQUENCE</scope>
    <source>
        <strain evidence="11">2789STDY5834896</strain>
    </source>
</reference>
<keyword evidence="6 10" id="KW-0812">Transmembrane</keyword>
<evidence type="ECO:0000256" key="7">
    <source>
        <dbReference type="ARBA" id="ARBA00022989"/>
    </source>
</evidence>
<evidence type="ECO:0000256" key="4">
    <source>
        <dbReference type="ARBA" id="ARBA00022448"/>
    </source>
</evidence>
<dbReference type="GO" id="GO:0046677">
    <property type="term" value="P:response to antibiotic"/>
    <property type="evidence" value="ECO:0007669"/>
    <property type="project" value="UniProtKB-KW"/>
</dbReference>
<dbReference type="InterPro" id="IPR048279">
    <property type="entry name" value="MdtK-like"/>
</dbReference>
<feature type="transmembrane region" description="Helical" evidence="10">
    <location>
        <begin position="49"/>
        <end position="75"/>
    </location>
</feature>
<dbReference type="Pfam" id="PF01554">
    <property type="entry name" value="MatE"/>
    <property type="match status" value="2"/>
</dbReference>
<keyword evidence="5" id="KW-1003">Cell membrane</keyword>
<dbReference type="EMBL" id="FMHG01000002">
    <property type="protein sequence ID" value="SCJ85815.1"/>
    <property type="molecule type" value="Genomic_DNA"/>
</dbReference>
<keyword evidence="8 10" id="KW-0472">Membrane</keyword>
<dbReference type="GO" id="GO:0005886">
    <property type="term" value="C:plasma membrane"/>
    <property type="evidence" value="ECO:0007669"/>
    <property type="project" value="UniProtKB-SubCell"/>
</dbReference>
<accession>A0A1C6JVP9</accession>
<feature type="transmembrane region" description="Helical" evidence="10">
    <location>
        <begin position="353"/>
        <end position="378"/>
    </location>
</feature>
<dbReference type="GO" id="GO:0042910">
    <property type="term" value="F:xenobiotic transmembrane transporter activity"/>
    <property type="evidence" value="ECO:0007669"/>
    <property type="project" value="InterPro"/>
</dbReference>
<protein>
    <recommendedName>
        <fullName evidence="3">Multidrug export protein MepA</fullName>
    </recommendedName>
</protein>
<dbReference type="PIRSF" id="PIRSF006603">
    <property type="entry name" value="DinF"/>
    <property type="match status" value="1"/>
</dbReference>
<feature type="transmembrane region" description="Helical" evidence="10">
    <location>
        <begin position="390"/>
        <end position="413"/>
    </location>
</feature>
<feature type="transmembrane region" description="Helical" evidence="10">
    <location>
        <begin position="237"/>
        <end position="253"/>
    </location>
</feature>
<feature type="transmembrane region" description="Helical" evidence="10">
    <location>
        <begin position="168"/>
        <end position="191"/>
    </location>
</feature>
<evidence type="ECO:0000313" key="11">
    <source>
        <dbReference type="EMBL" id="SCJ85815.1"/>
    </source>
</evidence>
<feature type="transmembrane region" description="Helical" evidence="10">
    <location>
        <begin position="197"/>
        <end position="217"/>
    </location>
</feature>
<keyword evidence="7 10" id="KW-1133">Transmembrane helix</keyword>
<dbReference type="NCBIfam" id="TIGR00797">
    <property type="entry name" value="matE"/>
    <property type="match status" value="1"/>
</dbReference>
<dbReference type="AlphaFoldDB" id="A0A1C6JVP9"/>
<evidence type="ECO:0000256" key="10">
    <source>
        <dbReference type="SAM" id="Phobius"/>
    </source>
</evidence>
<feature type="transmembrane region" description="Helical" evidence="10">
    <location>
        <begin position="16"/>
        <end position="37"/>
    </location>
</feature>
<proteinExistence type="inferred from homology"/>
<sequence>MAKTQNDLGRDSVGRLLFKLAVPAITAQLVNMLYNIVDRIYIGHMAGVGATALTGVGVTFPIIMIISAFSSLIGMGGAPRASIKMGQKRDDEAENILGNCVTGLLFISVVLTVFFFFFKEKLLLLFGASSVTLPYALGYMDIYICGTVFVQLALGLNPFITTQGFATTGMLTVVIGAVTNIVLDPILIFGLDMGVQGAALATIISQAVSAVWVVWFLSSRRSKLRIRPHSLKPRAKILLPVLALGCSPFIMQATESMVSVSLNSSLQRYGGDIAVGSMAILSSLMQVLMLPLTGLTQGAQPIIGFNYGAQQNDRVKKAFKLLLISSMGYAVLFWGLMMLAPKPFIAIFTSDKALAAATVSALRVYLGAGFILGAQIACQQTFIAVGQAKISLFLALLRKIFLLIPLIYIMPALLSDKVFAVFFAEPVADIIATLTTVITFSVQFKKILARNDPSLHSPKTGSQPAR</sequence>
<gene>
    <name evidence="11" type="primary">mepA_12</name>
    <name evidence="11" type="ORF">SAMEA3545359_02294</name>
</gene>
<evidence type="ECO:0000256" key="2">
    <source>
        <dbReference type="ARBA" id="ARBA00008417"/>
    </source>
</evidence>
<comment type="similarity">
    <text evidence="2">Belongs to the multi antimicrobial extrusion (MATE) (TC 2.A.66.1) family. MepA subfamily.</text>
</comment>
<feature type="transmembrane region" description="Helical" evidence="10">
    <location>
        <begin position="419"/>
        <end position="442"/>
    </location>
</feature>
<evidence type="ECO:0000256" key="5">
    <source>
        <dbReference type="ARBA" id="ARBA00022475"/>
    </source>
</evidence>
<feature type="transmembrane region" description="Helical" evidence="10">
    <location>
        <begin position="321"/>
        <end position="341"/>
    </location>
</feature>
<evidence type="ECO:0000256" key="8">
    <source>
        <dbReference type="ARBA" id="ARBA00023136"/>
    </source>
</evidence>
<dbReference type="CDD" id="cd13143">
    <property type="entry name" value="MATE_MepA_like"/>
    <property type="match status" value="1"/>
</dbReference>
<dbReference type="InterPro" id="IPR045070">
    <property type="entry name" value="MATE_MepA-like"/>
</dbReference>
<dbReference type="InterPro" id="IPR051327">
    <property type="entry name" value="MATE_MepA_subfamily"/>
</dbReference>
<evidence type="ECO:0000256" key="3">
    <source>
        <dbReference type="ARBA" id="ARBA00022106"/>
    </source>
</evidence>
<feature type="transmembrane region" description="Helical" evidence="10">
    <location>
        <begin position="96"/>
        <end position="117"/>
    </location>
</feature>
<evidence type="ECO:0000256" key="6">
    <source>
        <dbReference type="ARBA" id="ARBA00022692"/>
    </source>
</evidence>
<evidence type="ECO:0000256" key="1">
    <source>
        <dbReference type="ARBA" id="ARBA00004651"/>
    </source>
</evidence>
<evidence type="ECO:0000256" key="9">
    <source>
        <dbReference type="ARBA" id="ARBA00023251"/>
    </source>
</evidence>
<keyword evidence="4" id="KW-0813">Transport</keyword>
<dbReference type="InterPro" id="IPR002528">
    <property type="entry name" value="MATE_fam"/>
</dbReference>
<dbReference type="GO" id="GO:0015297">
    <property type="term" value="F:antiporter activity"/>
    <property type="evidence" value="ECO:0007669"/>
    <property type="project" value="InterPro"/>
</dbReference>
<feature type="transmembrane region" description="Helical" evidence="10">
    <location>
        <begin position="137"/>
        <end position="156"/>
    </location>
</feature>
<name>A0A1C6JVP9_9FIRM</name>
<comment type="subcellular location">
    <subcellularLocation>
        <location evidence="1">Cell membrane</location>
        <topology evidence="1">Multi-pass membrane protein</topology>
    </subcellularLocation>
</comment>
<keyword evidence="9" id="KW-0046">Antibiotic resistance</keyword>
<dbReference type="PANTHER" id="PTHR43823">
    <property type="entry name" value="SPORULATION PROTEIN YKVU"/>
    <property type="match status" value="1"/>
</dbReference>